<protein>
    <submittedName>
        <fullName evidence="2">Uncharacterized protein</fullName>
    </submittedName>
</protein>
<proteinExistence type="predicted"/>
<feature type="transmembrane region" description="Helical" evidence="1">
    <location>
        <begin position="6"/>
        <end position="28"/>
    </location>
</feature>
<keyword evidence="1" id="KW-1133">Transmembrane helix</keyword>
<keyword evidence="1" id="KW-0472">Membrane</keyword>
<reference evidence="2" key="2">
    <citation type="submission" date="2021-04" db="EMBL/GenBank/DDBJ databases">
        <authorList>
            <person name="Gilroy R."/>
        </authorList>
    </citation>
    <scope>NUCLEOTIDE SEQUENCE</scope>
    <source>
        <strain evidence="2">CHK195-6426</strain>
    </source>
</reference>
<gene>
    <name evidence="2" type="ORF">H9742_14190</name>
</gene>
<dbReference type="AlphaFoldDB" id="A0A9D1R9U5"/>
<keyword evidence="1" id="KW-0812">Transmembrane</keyword>
<comment type="caution">
    <text evidence="2">The sequence shown here is derived from an EMBL/GenBank/DDBJ whole genome shotgun (WGS) entry which is preliminary data.</text>
</comment>
<sequence length="117" mass="13412">MGSKRIGAKAIAVIVICVIAAFLVWFFIKCSTPEYKYGNSAVEDARGAIFTADQYLDGKLEKREYEYQMIWYDGEINISDKAYGIYQTIEYMKDSPVDGEVLKYRNELADLIGEKKR</sequence>
<dbReference type="EMBL" id="DXGH01000073">
    <property type="protein sequence ID" value="HIW82646.1"/>
    <property type="molecule type" value="Genomic_DNA"/>
</dbReference>
<evidence type="ECO:0000313" key="3">
    <source>
        <dbReference type="Proteomes" id="UP000824265"/>
    </source>
</evidence>
<name>A0A9D1R9U5_9FIRM</name>
<accession>A0A9D1R9U5</accession>
<reference evidence="2" key="1">
    <citation type="journal article" date="2021" name="PeerJ">
        <title>Extensive microbial diversity within the chicken gut microbiome revealed by metagenomics and culture.</title>
        <authorList>
            <person name="Gilroy R."/>
            <person name="Ravi A."/>
            <person name="Getino M."/>
            <person name="Pursley I."/>
            <person name="Horton D.L."/>
            <person name="Alikhan N.F."/>
            <person name="Baker D."/>
            <person name="Gharbi K."/>
            <person name="Hall N."/>
            <person name="Watson M."/>
            <person name="Adriaenssens E.M."/>
            <person name="Foster-Nyarko E."/>
            <person name="Jarju S."/>
            <person name="Secka A."/>
            <person name="Antonio M."/>
            <person name="Oren A."/>
            <person name="Chaudhuri R.R."/>
            <person name="La Ragione R."/>
            <person name="Hildebrand F."/>
            <person name="Pallen M.J."/>
        </authorList>
    </citation>
    <scope>NUCLEOTIDE SEQUENCE</scope>
    <source>
        <strain evidence="2">CHK195-6426</strain>
    </source>
</reference>
<organism evidence="2 3">
    <name type="scientific">Candidatus Acetatifactor stercoripullorum</name>
    <dbReference type="NCBI Taxonomy" id="2838414"/>
    <lineage>
        <taxon>Bacteria</taxon>
        <taxon>Bacillati</taxon>
        <taxon>Bacillota</taxon>
        <taxon>Clostridia</taxon>
        <taxon>Lachnospirales</taxon>
        <taxon>Lachnospiraceae</taxon>
        <taxon>Acetatifactor</taxon>
    </lineage>
</organism>
<dbReference type="Proteomes" id="UP000824265">
    <property type="component" value="Unassembled WGS sequence"/>
</dbReference>
<evidence type="ECO:0000256" key="1">
    <source>
        <dbReference type="SAM" id="Phobius"/>
    </source>
</evidence>
<evidence type="ECO:0000313" key="2">
    <source>
        <dbReference type="EMBL" id="HIW82646.1"/>
    </source>
</evidence>